<dbReference type="EMBL" id="LT629736">
    <property type="protein sequence ID" value="SDS94854.1"/>
    <property type="molecule type" value="Genomic_DNA"/>
</dbReference>
<sequence length="396" mass="45324">MKYSKLLAASLVSSVSAYAVADEPRSIYLRGFELTPTLLVGESYDDNYRGLDQDERASWITSIEPSLLLSAETRNAGYQLRYTLSSDIYHDDSDATNTDHILALKSIMELTSRHRVNWNLGYSRIENTINDDRTVTDTGGVEELLERRFQNERYDRAVAGVGYTFGARTAPNQLEFGAEYQRLRYRDDFNEDQDRDTVALGTTWFHRLGARTRTLVELRHADHSYEQSTSLRDSTNLAALVGATWEATAKTTGTLKAGAERKDFDSDTRSDYTSPMWEAGIVWAPRTYSKFDLTSRRAFDEGDDGASTVQDISTVLNWTHEWNPWISSELEYRMADREYKATEREDDLQSYGIALTYSPDRWIDFTLGYRFVENDSNLSIASYDRNVYMLTVDMSL</sequence>
<organism evidence="2 3">
    <name type="scientific">Halopseudomonas xinjiangensis</name>
    <dbReference type="NCBI Taxonomy" id="487184"/>
    <lineage>
        <taxon>Bacteria</taxon>
        <taxon>Pseudomonadati</taxon>
        <taxon>Pseudomonadota</taxon>
        <taxon>Gammaproteobacteria</taxon>
        <taxon>Pseudomonadales</taxon>
        <taxon>Pseudomonadaceae</taxon>
        <taxon>Halopseudomonas</taxon>
    </lineage>
</organism>
<evidence type="ECO:0000313" key="2">
    <source>
        <dbReference type="EMBL" id="SDS94854.1"/>
    </source>
</evidence>
<dbReference type="AlphaFoldDB" id="A0A1H1WCX9"/>
<dbReference type="RefSeq" id="WP_093395333.1">
    <property type="nucleotide sequence ID" value="NZ_LT629736.1"/>
</dbReference>
<name>A0A1H1WCX9_9GAMM</name>
<proteinExistence type="predicted"/>
<dbReference type="Pfam" id="PF10082">
    <property type="entry name" value="BBP2_2"/>
    <property type="match status" value="1"/>
</dbReference>
<evidence type="ECO:0000256" key="1">
    <source>
        <dbReference type="SAM" id="SignalP"/>
    </source>
</evidence>
<keyword evidence="1" id="KW-0732">Signal</keyword>
<dbReference type="OrthoDB" id="9153755at2"/>
<feature type="signal peptide" evidence="1">
    <location>
        <begin position="1"/>
        <end position="21"/>
    </location>
</feature>
<dbReference type="Proteomes" id="UP000243207">
    <property type="component" value="Chromosome I"/>
</dbReference>
<dbReference type="InterPro" id="IPR018759">
    <property type="entry name" value="BBP2_2"/>
</dbReference>
<evidence type="ECO:0000313" key="3">
    <source>
        <dbReference type="Proteomes" id="UP000243207"/>
    </source>
</evidence>
<protein>
    <submittedName>
        <fullName evidence="2">Uncharacterized protein, PEP-CTERM system associated</fullName>
    </submittedName>
</protein>
<feature type="chain" id="PRO_5009264318" evidence="1">
    <location>
        <begin position="22"/>
        <end position="396"/>
    </location>
</feature>
<gene>
    <name evidence="2" type="ORF">SAMN05216421_2547</name>
</gene>
<reference evidence="3" key="1">
    <citation type="submission" date="2016-10" db="EMBL/GenBank/DDBJ databases">
        <authorList>
            <person name="Varghese N."/>
            <person name="Submissions S."/>
        </authorList>
    </citation>
    <scope>NUCLEOTIDE SEQUENCE [LARGE SCALE GENOMIC DNA]</scope>
    <source>
        <strain evidence="3">NRRL B-51270</strain>
    </source>
</reference>
<dbReference type="STRING" id="487184.SAMN05216421_2547"/>
<accession>A0A1H1WCX9</accession>
<keyword evidence="3" id="KW-1185">Reference proteome</keyword>
<dbReference type="SUPFAM" id="SSF56935">
    <property type="entry name" value="Porins"/>
    <property type="match status" value="1"/>
</dbReference>